<evidence type="ECO:0000313" key="5">
    <source>
        <dbReference type="Proteomes" id="UP000054823"/>
    </source>
</evidence>
<dbReference type="AlphaFoldDB" id="A0A0P1ESZ6"/>
<accession>A0A0P1ESZ6</accession>
<dbReference type="InterPro" id="IPR018306">
    <property type="entry name" value="Phage_T5_Orf172_DNA-bd"/>
</dbReference>
<dbReference type="EMBL" id="CYPW01000027">
    <property type="protein sequence ID" value="CUH53134.1"/>
    <property type="molecule type" value="Genomic_DNA"/>
</dbReference>
<feature type="coiled-coil region" evidence="1">
    <location>
        <begin position="53"/>
        <end position="80"/>
    </location>
</feature>
<evidence type="ECO:0000256" key="2">
    <source>
        <dbReference type="SAM" id="Phobius"/>
    </source>
</evidence>
<keyword evidence="5" id="KW-1185">Reference proteome</keyword>
<reference evidence="4 5" key="1">
    <citation type="submission" date="2015-09" db="EMBL/GenBank/DDBJ databases">
        <authorList>
            <consortium name="Swine Surveillance"/>
        </authorList>
    </citation>
    <scope>NUCLEOTIDE SEQUENCE [LARGE SCALE GENOMIC DNA]</scope>
    <source>
        <strain evidence="4 5">CECT 7688</strain>
    </source>
</reference>
<feature type="domain" description="Bacteriophage T5 Orf172 DNA-binding" evidence="3">
    <location>
        <begin position="390"/>
        <end position="473"/>
    </location>
</feature>
<evidence type="ECO:0000259" key="3">
    <source>
        <dbReference type="SMART" id="SM00974"/>
    </source>
</evidence>
<feature type="transmembrane region" description="Helical" evidence="2">
    <location>
        <begin position="12"/>
        <end position="36"/>
    </location>
</feature>
<dbReference type="STRING" id="321267.SHM7688_02586"/>
<keyword evidence="2" id="KW-0812">Transmembrane</keyword>
<feature type="coiled-coil region" evidence="1">
    <location>
        <begin position="299"/>
        <end position="373"/>
    </location>
</feature>
<keyword evidence="2" id="KW-0472">Membrane</keyword>
<gene>
    <name evidence="4" type="ORF">SHM7688_02586</name>
</gene>
<dbReference type="InterPro" id="IPR025280">
    <property type="entry name" value="SNIPE"/>
</dbReference>
<keyword evidence="2" id="KW-1133">Transmembrane helix</keyword>
<name>A0A0P1ESZ6_9RHOB</name>
<dbReference type="SMART" id="SM00974">
    <property type="entry name" value="T5orf172"/>
    <property type="match status" value="1"/>
</dbReference>
<dbReference type="Pfam" id="PF13250">
    <property type="entry name" value="SNIPE"/>
    <property type="match status" value="1"/>
</dbReference>
<protein>
    <submittedName>
        <fullName evidence="4">T5orf172 domain protein</fullName>
    </submittedName>
</protein>
<proteinExistence type="predicted"/>
<organism evidence="4 5">
    <name type="scientific">Shimia marina</name>
    <dbReference type="NCBI Taxonomy" id="321267"/>
    <lineage>
        <taxon>Bacteria</taxon>
        <taxon>Pseudomonadati</taxon>
        <taxon>Pseudomonadota</taxon>
        <taxon>Alphaproteobacteria</taxon>
        <taxon>Rhodobacterales</taxon>
        <taxon>Roseobacteraceae</taxon>
    </lineage>
</organism>
<feature type="coiled-coil region" evidence="1">
    <location>
        <begin position="127"/>
        <end position="154"/>
    </location>
</feature>
<evidence type="ECO:0000256" key="1">
    <source>
        <dbReference type="SAM" id="Coils"/>
    </source>
</evidence>
<dbReference type="Pfam" id="PF10544">
    <property type="entry name" value="T5orf172"/>
    <property type="match status" value="1"/>
</dbReference>
<keyword evidence="1" id="KW-0175">Coiled coil</keyword>
<sequence>MHACFYVTMENIQIFMPIAFAILILTLALLSSLFYFRLRRAKQKKREITHKAEQDIAKIKEDLETRLAEVQAEAERKAHAVQTEHSRALERYASIIDLEAEVERLNALGQSQVDEAKSRVLTLNGEALAEQENIRKLREDYKQKRSTYDRLKSELAIFDERLALAELGVYEPHFDFGDSEAFKNAIKGVRDSQKDMVKRKTAVFGTKVWTVDGSVKKGETMINRAVRITLRAFNNECEAAIANTRWNNVQAMEKRIIRARDAIDKLNASNNVIISNNYLQAKLRELRLTHEYREQLKIERDERAEVSRLQREEKRLLQETKAAQKEEERYQQLLEKARAELGVVTSAAHQAKVEELEQLLIEAHAKTERAQAMAEKTKSGFVYVISNIGSFGENVIKIGLTRRLDPSDRVRELGDASVPFLFDTHAMIYSEEAPALEAALHSEFAEQRINAANMRKEFFRVTLSEVKEAVQRLAPNAEFHTNIEAQEFYETLAKRKELAKQLAENDARELPTEI</sequence>
<dbReference type="Proteomes" id="UP000054823">
    <property type="component" value="Unassembled WGS sequence"/>
</dbReference>
<evidence type="ECO:0000313" key="4">
    <source>
        <dbReference type="EMBL" id="CUH53134.1"/>
    </source>
</evidence>